<name>A0A552DD47_MICAE</name>
<proteinExistence type="predicted"/>
<organism evidence="1 2">
    <name type="scientific">Microcystis aeruginosa Ma_QC_B_20070730_S2</name>
    <dbReference type="NCBI Taxonomy" id="2486256"/>
    <lineage>
        <taxon>Bacteria</taxon>
        <taxon>Bacillati</taxon>
        <taxon>Cyanobacteriota</taxon>
        <taxon>Cyanophyceae</taxon>
        <taxon>Oscillatoriophycideae</taxon>
        <taxon>Chroococcales</taxon>
        <taxon>Microcystaceae</taxon>
        <taxon>Microcystis</taxon>
    </lineage>
</organism>
<gene>
    <name evidence="1" type="ORF">EWV80_18155</name>
</gene>
<evidence type="ECO:0000313" key="2">
    <source>
        <dbReference type="Proteomes" id="UP000320551"/>
    </source>
</evidence>
<dbReference type="EMBL" id="SFBK01000240">
    <property type="protein sequence ID" value="TRU20140.1"/>
    <property type="molecule type" value="Genomic_DNA"/>
</dbReference>
<evidence type="ECO:0000313" key="1">
    <source>
        <dbReference type="EMBL" id="TRU20140.1"/>
    </source>
</evidence>
<dbReference type="AlphaFoldDB" id="A0A552DD47"/>
<dbReference type="Proteomes" id="UP000320551">
    <property type="component" value="Unassembled WGS sequence"/>
</dbReference>
<sequence length="78" mass="9194">MIGSVYCLDNDIILKLSTYGLFEKTLNTFGVEINQVKILETFQYKFKRQPQQKRKRNPNKYNLEDALFVVETCDKISI</sequence>
<protein>
    <submittedName>
        <fullName evidence="1">Uncharacterized protein</fullName>
    </submittedName>
</protein>
<comment type="caution">
    <text evidence="1">The sequence shown here is derived from an EMBL/GenBank/DDBJ whole genome shotgun (WGS) entry which is preliminary data.</text>
</comment>
<reference evidence="1 2" key="1">
    <citation type="submission" date="2019-01" db="EMBL/GenBank/DDBJ databases">
        <title>Coherence of Microcystis species and biogeography revealed through population genomics.</title>
        <authorList>
            <person name="Perez-Carrascal O.M."/>
            <person name="Terrat Y."/>
            <person name="Giani A."/>
            <person name="Fortin N."/>
            <person name="Tromas N."/>
            <person name="Shapiro B.J."/>
        </authorList>
    </citation>
    <scope>NUCLEOTIDE SEQUENCE [LARGE SCALE GENOMIC DNA]</scope>
    <source>
        <strain evidence="1">Ma_QC_B_20070730_S2</strain>
    </source>
</reference>
<accession>A0A552DD47</accession>